<protein>
    <submittedName>
        <fullName evidence="1">Uncharacterized protein</fullName>
    </submittedName>
</protein>
<comment type="caution">
    <text evidence="1">The sequence shown here is derived from an EMBL/GenBank/DDBJ whole genome shotgun (WGS) entry which is preliminary data.</text>
</comment>
<evidence type="ECO:0000313" key="1">
    <source>
        <dbReference type="EMBL" id="KAF1760978.1"/>
    </source>
</evidence>
<evidence type="ECO:0000313" key="2">
    <source>
        <dbReference type="Proteomes" id="UP000483820"/>
    </source>
</evidence>
<dbReference type="AlphaFoldDB" id="A0A6A5GZQ4"/>
<dbReference type="KEGG" id="crq:GCK72_009231"/>
<dbReference type="RefSeq" id="XP_053586852.1">
    <property type="nucleotide sequence ID" value="XM_053727275.1"/>
</dbReference>
<sequence length="85" mass="9930">MGSWPMIHKVHTCIVYLDNQKSIKGLMAHLIDTHPPRTTKNFMAQTDQKLQEYWVNLLRSMYGQETIKKIVNRNVDIVDGSIIKF</sequence>
<dbReference type="GeneID" id="9803630"/>
<gene>
    <name evidence="1" type="ORF">GCK72_009231</name>
</gene>
<organism evidence="1 2">
    <name type="scientific">Caenorhabditis remanei</name>
    <name type="common">Caenorhabditis vulgaris</name>
    <dbReference type="NCBI Taxonomy" id="31234"/>
    <lineage>
        <taxon>Eukaryota</taxon>
        <taxon>Metazoa</taxon>
        <taxon>Ecdysozoa</taxon>
        <taxon>Nematoda</taxon>
        <taxon>Chromadorea</taxon>
        <taxon>Rhabditida</taxon>
        <taxon>Rhabditina</taxon>
        <taxon>Rhabditomorpha</taxon>
        <taxon>Rhabditoidea</taxon>
        <taxon>Rhabditidae</taxon>
        <taxon>Peloderinae</taxon>
        <taxon>Caenorhabditis</taxon>
    </lineage>
</organism>
<reference evidence="1 2" key="1">
    <citation type="submission" date="2019-12" db="EMBL/GenBank/DDBJ databases">
        <title>Chromosome-level assembly of the Caenorhabditis remanei genome.</title>
        <authorList>
            <person name="Teterina A.A."/>
            <person name="Willis J.H."/>
            <person name="Phillips P.C."/>
        </authorList>
    </citation>
    <scope>NUCLEOTIDE SEQUENCE [LARGE SCALE GENOMIC DNA]</scope>
    <source>
        <strain evidence="1 2">PX506</strain>
        <tissue evidence="1">Whole organism</tissue>
    </source>
</reference>
<dbReference type="EMBL" id="WUAV01000003">
    <property type="protein sequence ID" value="KAF1760978.1"/>
    <property type="molecule type" value="Genomic_DNA"/>
</dbReference>
<accession>A0A6A5GZQ4</accession>
<name>A0A6A5GZQ4_CAERE</name>
<dbReference type="CTD" id="9803630"/>
<proteinExistence type="predicted"/>
<dbReference type="Proteomes" id="UP000483820">
    <property type="component" value="Chromosome III"/>
</dbReference>